<dbReference type="AlphaFoldDB" id="A0A090CN62"/>
<comment type="function">
    <text evidence="2">Catalyzes the rate-limiting step of the non-oxidative phase in the pentose phosphate pathway. Catalyzes the reversible conversion of sedheptulose-7-phosphate and D-glyceraldehyde 3-phosphate into erythrose-4-phosphate and beta-D-fructose 6-phosphate.</text>
</comment>
<dbReference type="EC" id="2.2.1.2" evidence="2"/>
<name>A0A090CN62_PODAN</name>
<proteinExistence type="predicted"/>
<dbReference type="Pfam" id="PF00923">
    <property type="entry name" value="TAL_FSA"/>
    <property type="match status" value="1"/>
</dbReference>
<evidence type="ECO:0000256" key="1">
    <source>
        <dbReference type="ARBA" id="ARBA00023270"/>
    </source>
</evidence>
<evidence type="ECO:0000256" key="2">
    <source>
        <dbReference type="RuleBase" id="RU000501"/>
    </source>
</evidence>
<reference evidence="4" key="2">
    <citation type="journal article" date="2014" name="Genetics">
        <title>Maintaining two mating types: Structure of the mating type locus and its role in heterokaryosis in Podospora anserina.</title>
        <authorList>
            <person name="Grognet P."/>
            <person name="Bidard F."/>
            <person name="Kuchly C."/>
            <person name="Tong L.C.H."/>
            <person name="Coppin E."/>
            <person name="Benkhali J.A."/>
            <person name="Couloux A."/>
            <person name="Wincker P."/>
            <person name="Debuchy R."/>
            <person name="Silar P."/>
        </authorList>
    </citation>
    <scope>GENOME REANNOTATION</scope>
    <source>
        <strain evidence="4">S / ATCC MYA-4624 / DSM 980 / FGSC 10383</strain>
    </source>
</reference>
<dbReference type="PANTHER" id="PTHR10683">
    <property type="entry name" value="TRANSALDOLASE"/>
    <property type="match status" value="1"/>
</dbReference>
<dbReference type="InterPro" id="IPR018225">
    <property type="entry name" value="Transaldolase_AS"/>
</dbReference>
<keyword evidence="2" id="KW-0570">Pentose shunt</keyword>
<dbReference type="GO" id="GO:0005975">
    <property type="term" value="P:carbohydrate metabolic process"/>
    <property type="evidence" value="ECO:0007669"/>
    <property type="project" value="InterPro"/>
</dbReference>
<dbReference type="InParanoid" id="A0A090CN62"/>
<protein>
    <recommendedName>
        <fullName evidence="2">Transaldolase</fullName>
        <ecNumber evidence="2">2.2.1.2</ecNumber>
    </recommendedName>
</protein>
<comment type="catalytic activity">
    <reaction evidence="2">
        <text>D-sedoheptulose 7-phosphate + D-glyceraldehyde 3-phosphate = D-erythrose 4-phosphate + beta-D-fructose 6-phosphate</text>
        <dbReference type="Rhea" id="RHEA:17053"/>
        <dbReference type="ChEBI" id="CHEBI:16897"/>
        <dbReference type="ChEBI" id="CHEBI:57483"/>
        <dbReference type="ChEBI" id="CHEBI:57634"/>
        <dbReference type="ChEBI" id="CHEBI:59776"/>
        <dbReference type="EC" id="2.2.1.2"/>
    </reaction>
</comment>
<evidence type="ECO:0000313" key="3">
    <source>
        <dbReference type="EMBL" id="CDP30176.1"/>
    </source>
</evidence>
<accession>A0A090CN62</accession>
<evidence type="ECO:0000313" key="4">
    <source>
        <dbReference type="Proteomes" id="UP000001197"/>
    </source>
</evidence>
<dbReference type="PANTHER" id="PTHR10683:SF34">
    <property type="entry name" value="TRANSALDOLASE"/>
    <property type="match status" value="1"/>
</dbReference>
<dbReference type="Proteomes" id="UP000001197">
    <property type="component" value="Chromosome 5"/>
</dbReference>
<dbReference type="GO" id="GO:0009052">
    <property type="term" value="P:pentose-phosphate shunt, non-oxidative branch"/>
    <property type="evidence" value="ECO:0007669"/>
    <property type="project" value="TreeGrafter"/>
</dbReference>
<dbReference type="STRING" id="515849.A0A090CN62"/>
<keyword evidence="2" id="KW-0808">Transferase</keyword>
<dbReference type="UniPathway" id="UPA00115">
    <property type="reaction ID" value="UER00414"/>
</dbReference>
<dbReference type="SUPFAM" id="SSF51569">
    <property type="entry name" value="Aldolase"/>
    <property type="match status" value="1"/>
</dbReference>
<dbReference type="GO" id="GO:0004801">
    <property type="term" value="F:transaldolase activity"/>
    <property type="evidence" value="ECO:0007669"/>
    <property type="project" value="UniProtKB-EC"/>
</dbReference>
<sequence>MTSLLDELRGLSSVACDTLDAEGEHPRFGPFVDCTSNQAIAYNELSKLDSDGKLVYQQLIHESIEVAHWMFAKQSDATLEELAVELMVCSLPSLSPLPAIKTNTLKMVNLALLIAPHITGRLHIQTNPKLAYSTAKTIKNAERVHSHFTHLSPSLSPSRICIKIPSTHEGLLACRHLEAKGITTLATTLFSLEQAILASASSCRYVAPYVNELKVHFEQGYVDPDRDNSLFLCGVIQEYFRRRGVERTEVMAASFVTVEEVMQLAGVRNLTVSPGLLEVLAGTKVEGWTGATVGMVGRWVGGEGGWDEGRVREVERVVREGDEGGWRMAFMRAEGGRAEGKLVQALNLFVGVQEGLEEVVRRGVKQGL</sequence>
<organism evidence="3 4">
    <name type="scientific">Podospora anserina (strain S / ATCC MYA-4624 / DSM 980 / FGSC 10383)</name>
    <name type="common">Pleurage anserina</name>
    <dbReference type="NCBI Taxonomy" id="515849"/>
    <lineage>
        <taxon>Eukaryota</taxon>
        <taxon>Fungi</taxon>
        <taxon>Dikarya</taxon>
        <taxon>Ascomycota</taxon>
        <taxon>Pezizomycotina</taxon>
        <taxon>Sordariomycetes</taxon>
        <taxon>Sordariomycetidae</taxon>
        <taxon>Sordariales</taxon>
        <taxon>Podosporaceae</taxon>
        <taxon>Podospora</taxon>
        <taxon>Podospora anserina</taxon>
    </lineage>
</organism>
<dbReference type="InterPro" id="IPR001585">
    <property type="entry name" value="TAL/FSA"/>
</dbReference>
<comment type="pathway">
    <text evidence="2">Carbohydrate degradation; pentose phosphate pathway; D-glyceraldehyde 3-phosphate and beta-D-fructose 6-phosphate from D-ribose 5-phosphate and D-xylulose 5-phosphate (non-oxidative stage): step 2/3.</text>
</comment>
<reference evidence="3 4" key="1">
    <citation type="journal article" date="2008" name="Genome Biol.">
        <title>The genome sequence of the model ascomycete fungus Podospora anserina.</title>
        <authorList>
            <person name="Espagne E."/>
            <person name="Lespinet O."/>
            <person name="Malagnac F."/>
            <person name="Da Silva C."/>
            <person name="Jaillon O."/>
            <person name="Porcel B.M."/>
            <person name="Couloux A."/>
            <person name="Aury J.-M."/>
            <person name="Segurens B."/>
            <person name="Poulain J."/>
            <person name="Anthouard V."/>
            <person name="Grossetete S."/>
            <person name="Khalili H."/>
            <person name="Coppin E."/>
            <person name="Dequard-Chablat M."/>
            <person name="Picard M."/>
            <person name="Contamine V."/>
            <person name="Arnaise S."/>
            <person name="Bourdais A."/>
            <person name="Berteaux-Lecellier V."/>
            <person name="Gautheret D."/>
            <person name="de Vries R.P."/>
            <person name="Battaglia E."/>
            <person name="Coutinho P.M."/>
            <person name="Danchin E.G.J."/>
            <person name="Henrissat B."/>
            <person name="El Khoury R."/>
            <person name="Sainsard-Chanet A."/>
            <person name="Boivin A."/>
            <person name="Pinan-Lucarre B."/>
            <person name="Sellem C.H."/>
            <person name="Debuchy R."/>
            <person name="Wincker P."/>
            <person name="Weissenbach J."/>
            <person name="Silar P."/>
        </authorList>
    </citation>
    <scope>NUCLEOTIDE SEQUENCE [LARGE SCALE GENOMIC DNA]</scope>
    <source>
        <strain evidence="4">S / ATCC MYA-4624 / DSM 980 / FGSC 10383</strain>
    </source>
</reference>
<dbReference type="InterPro" id="IPR013785">
    <property type="entry name" value="Aldolase_TIM"/>
</dbReference>
<dbReference type="PROSITE" id="PS00958">
    <property type="entry name" value="TRANSALDOLASE_2"/>
    <property type="match status" value="1"/>
</dbReference>
<keyword evidence="4" id="KW-1185">Reference proteome</keyword>
<keyword evidence="1" id="KW-0704">Schiff base</keyword>
<dbReference type="EMBL" id="FO904940">
    <property type="protein sequence ID" value="CDP30176.1"/>
    <property type="molecule type" value="Genomic_DNA"/>
</dbReference>
<dbReference type="Gene3D" id="3.20.20.70">
    <property type="entry name" value="Aldolase class I"/>
    <property type="match status" value="1"/>
</dbReference>